<dbReference type="Proteomes" id="UP000245890">
    <property type="component" value="Unassembled WGS sequence"/>
</dbReference>
<proteinExistence type="inferred from homology"/>
<reference evidence="2 3" key="1">
    <citation type="submission" date="2018-05" db="EMBL/GenBank/DDBJ databases">
        <title>Description of Sphingomonas pokkalii sp nov, isolated from the rhizosphere of saline tolerant pokkali rice and its draft genome analysis.</title>
        <authorList>
            <person name="Menon R."/>
            <person name="Kumari S."/>
            <person name="Rameshkumar N."/>
        </authorList>
    </citation>
    <scope>NUCLEOTIDE SEQUENCE [LARGE SCALE GENOMIC DNA]</scope>
    <source>
        <strain evidence="2 3">L3B27</strain>
    </source>
</reference>
<dbReference type="InterPro" id="IPR014748">
    <property type="entry name" value="Enoyl-CoA_hydra_C"/>
</dbReference>
<evidence type="ECO:0000313" key="2">
    <source>
        <dbReference type="EMBL" id="PVX28624.1"/>
    </source>
</evidence>
<dbReference type="OrthoDB" id="9802898at2"/>
<dbReference type="RefSeq" id="WP_116468072.1">
    <property type="nucleotide sequence ID" value="NZ_QENQ01000001.1"/>
</dbReference>
<dbReference type="EMBL" id="QENQ01000001">
    <property type="protein sequence ID" value="PVX28624.1"/>
    <property type="molecule type" value="Genomic_DNA"/>
</dbReference>
<evidence type="ECO:0000256" key="1">
    <source>
        <dbReference type="ARBA" id="ARBA00005254"/>
    </source>
</evidence>
<dbReference type="GO" id="GO:0003824">
    <property type="term" value="F:catalytic activity"/>
    <property type="evidence" value="ECO:0007669"/>
    <property type="project" value="UniProtKB-ARBA"/>
</dbReference>
<dbReference type="InterPro" id="IPR001753">
    <property type="entry name" value="Enoyl-CoA_hydra/iso"/>
</dbReference>
<protein>
    <submittedName>
        <fullName evidence="2">Enoyl-CoA hydratase</fullName>
    </submittedName>
</protein>
<organism evidence="2 3">
    <name type="scientific">Sphingomonas pokkalii</name>
    <dbReference type="NCBI Taxonomy" id="2175090"/>
    <lineage>
        <taxon>Bacteria</taxon>
        <taxon>Pseudomonadati</taxon>
        <taxon>Pseudomonadota</taxon>
        <taxon>Alphaproteobacteria</taxon>
        <taxon>Sphingomonadales</taxon>
        <taxon>Sphingomonadaceae</taxon>
        <taxon>Sphingomonas</taxon>
    </lineage>
</organism>
<dbReference type="Gene3D" id="3.90.226.10">
    <property type="entry name" value="2-enoyl-CoA Hydratase, Chain A, domain 1"/>
    <property type="match status" value="1"/>
</dbReference>
<sequence length="266" mass="28038">MANPDGMSALSIDRADGVLTVTLNNPAMRNAFLPEMDEALIRIFREGDQDPAVRVIVLAGAGEAFCAGGDISAMQAALDDIGVFLDGVKNGKRLLQAMIDCDKPIVARVQGDAIGLGATLALSADIVVASEKARFADPHVRVGLVAGDGGAILWPGNIGYAQAKYFLMTGDMVSAREAQAMGLIAKVVAHADLDAEVARIVEKLAGGAQQAIRATKQLLNIGIRQRFAASADAGFALEVISSRLADHREAVEAFSEKRKPDFRRGQ</sequence>
<dbReference type="Pfam" id="PF00378">
    <property type="entry name" value="ECH_1"/>
    <property type="match status" value="1"/>
</dbReference>
<comment type="caution">
    <text evidence="2">The sequence shown here is derived from an EMBL/GenBank/DDBJ whole genome shotgun (WGS) entry which is preliminary data.</text>
</comment>
<keyword evidence="3" id="KW-1185">Reference proteome</keyword>
<dbReference type="InterPro" id="IPR029045">
    <property type="entry name" value="ClpP/crotonase-like_dom_sf"/>
</dbReference>
<evidence type="ECO:0000313" key="3">
    <source>
        <dbReference type="Proteomes" id="UP000245890"/>
    </source>
</evidence>
<name>A0A2U0SBB9_9SPHN</name>
<dbReference type="AlphaFoldDB" id="A0A2U0SBB9"/>
<gene>
    <name evidence="2" type="ORF">DD559_04160</name>
</gene>
<dbReference type="Gene3D" id="1.10.12.10">
    <property type="entry name" value="Lyase 2-enoyl-coa Hydratase, Chain A, domain 2"/>
    <property type="match status" value="1"/>
</dbReference>
<accession>A0A2U0SBB9</accession>
<dbReference type="PANTHER" id="PTHR43459:SF3">
    <property type="entry name" value="ENOYL-COA HYDRATASE ECHA15 (ENOYL HYDRASE) (UNSATURATED ACYL-COA HYDRATASE) (CROTONASE)-RELATED"/>
    <property type="match status" value="1"/>
</dbReference>
<dbReference type="SUPFAM" id="SSF52096">
    <property type="entry name" value="ClpP/crotonase"/>
    <property type="match status" value="1"/>
</dbReference>
<dbReference type="PANTHER" id="PTHR43459">
    <property type="entry name" value="ENOYL-COA HYDRATASE"/>
    <property type="match status" value="1"/>
</dbReference>
<comment type="similarity">
    <text evidence="1">Belongs to the enoyl-CoA hydratase/isomerase family.</text>
</comment>
<dbReference type="CDD" id="cd06558">
    <property type="entry name" value="crotonase-like"/>
    <property type="match status" value="1"/>
</dbReference>